<comment type="caution">
    <text evidence="2">The sequence shown here is derived from an EMBL/GenBank/DDBJ whole genome shotgun (WGS) entry which is preliminary data.</text>
</comment>
<name>A0ABQ4EZU0_9ACTN</name>
<feature type="domain" description="HTH cro/C1-type" evidence="1">
    <location>
        <begin position="35"/>
        <end position="90"/>
    </location>
</feature>
<dbReference type="RefSeq" id="WP_203861508.1">
    <property type="nucleotide sequence ID" value="NZ_BAAAZQ010000020.1"/>
</dbReference>
<dbReference type="InterPro" id="IPR010982">
    <property type="entry name" value="Lambda_DNA-bd_dom_sf"/>
</dbReference>
<dbReference type="Pfam" id="PF13744">
    <property type="entry name" value="HTH_37"/>
    <property type="match status" value="1"/>
</dbReference>
<reference evidence="2 3" key="1">
    <citation type="submission" date="2021-01" db="EMBL/GenBank/DDBJ databases">
        <title>Whole genome shotgun sequence of Plantactinospora mayteni NBRC 109088.</title>
        <authorList>
            <person name="Komaki H."/>
            <person name="Tamura T."/>
        </authorList>
    </citation>
    <scope>NUCLEOTIDE SEQUENCE [LARGE SCALE GENOMIC DNA]</scope>
    <source>
        <strain evidence="2 3">NBRC 109088</strain>
    </source>
</reference>
<sequence>MTRDWREVRAEVELDEARVAAHKERMRGEIRAARLAEMRQRHELSQTQLAERMGVSQARVSAIEKGELSTTEVGTISRYIAALGGHLEIVADFGDEKLVLG</sequence>
<evidence type="ECO:0000259" key="1">
    <source>
        <dbReference type="PROSITE" id="PS50943"/>
    </source>
</evidence>
<keyword evidence="3" id="KW-1185">Reference proteome</keyword>
<dbReference type="Gene3D" id="1.10.260.40">
    <property type="entry name" value="lambda repressor-like DNA-binding domains"/>
    <property type="match status" value="1"/>
</dbReference>
<protein>
    <submittedName>
        <fullName evidence="2">Antitoxin HigA3</fullName>
    </submittedName>
</protein>
<dbReference type="CDD" id="cd00093">
    <property type="entry name" value="HTH_XRE"/>
    <property type="match status" value="1"/>
</dbReference>
<evidence type="ECO:0000313" key="3">
    <source>
        <dbReference type="Proteomes" id="UP000621500"/>
    </source>
</evidence>
<dbReference type="EMBL" id="BONX01000050">
    <property type="protein sequence ID" value="GIH00189.1"/>
    <property type="molecule type" value="Genomic_DNA"/>
</dbReference>
<evidence type="ECO:0000313" key="2">
    <source>
        <dbReference type="EMBL" id="GIH00189.1"/>
    </source>
</evidence>
<gene>
    <name evidence="2" type="primary">higA3</name>
    <name evidence="2" type="ORF">Pma05_67610</name>
</gene>
<dbReference type="PROSITE" id="PS50943">
    <property type="entry name" value="HTH_CROC1"/>
    <property type="match status" value="1"/>
</dbReference>
<dbReference type="SMART" id="SM00530">
    <property type="entry name" value="HTH_XRE"/>
    <property type="match status" value="1"/>
</dbReference>
<dbReference type="SUPFAM" id="SSF47413">
    <property type="entry name" value="lambda repressor-like DNA-binding domains"/>
    <property type="match status" value="1"/>
</dbReference>
<accession>A0ABQ4EZU0</accession>
<organism evidence="2 3">
    <name type="scientific">Plantactinospora mayteni</name>
    <dbReference type="NCBI Taxonomy" id="566021"/>
    <lineage>
        <taxon>Bacteria</taxon>
        <taxon>Bacillati</taxon>
        <taxon>Actinomycetota</taxon>
        <taxon>Actinomycetes</taxon>
        <taxon>Micromonosporales</taxon>
        <taxon>Micromonosporaceae</taxon>
        <taxon>Plantactinospora</taxon>
    </lineage>
</organism>
<dbReference type="Proteomes" id="UP000621500">
    <property type="component" value="Unassembled WGS sequence"/>
</dbReference>
<dbReference type="InterPro" id="IPR001387">
    <property type="entry name" value="Cro/C1-type_HTH"/>
</dbReference>
<dbReference type="InterPro" id="IPR039554">
    <property type="entry name" value="HigA2-like_HTH"/>
</dbReference>
<proteinExistence type="predicted"/>